<reference evidence="1 2" key="1">
    <citation type="submission" date="2018-06" db="EMBL/GenBank/DDBJ databases">
        <title>Pseudomonas diversity within urban Lake Michigan freshwaters.</title>
        <authorList>
            <person name="Batrich M."/>
            <person name="Hatzopoulos T."/>
            <person name="Putonti C."/>
        </authorList>
    </citation>
    <scope>NUCLEOTIDE SEQUENCE [LARGE SCALE GENOMIC DNA]</scope>
    <source>
        <strain evidence="1 2">LBp-160603</strain>
    </source>
</reference>
<accession>A0A2V4I9S9</accession>
<evidence type="ECO:0000313" key="2">
    <source>
        <dbReference type="Proteomes" id="UP000247620"/>
    </source>
</evidence>
<protein>
    <submittedName>
        <fullName evidence="1">Uncharacterized protein</fullName>
    </submittedName>
</protein>
<gene>
    <name evidence="1" type="ORF">DMX07_08995</name>
</gene>
<sequence length="160" mass="17352">MQFEKTYQVIANRSIVLDVHELTIHPADRARLAMLDFTSARQASYRVTETLIQVYDRMQAKGRPCQIRVSISKALTREQADALNDQRGHVGALISTAIGVPVGLVAPITGAALGVSIGPLVSSRLPTYHMGDRMVYIEATVSGGIGPQRSSQSLIIQARP</sequence>
<evidence type="ECO:0000313" key="1">
    <source>
        <dbReference type="EMBL" id="PYB83393.1"/>
    </source>
</evidence>
<dbReference type="EMBL" id="QJRO01000004">
    <property type="protein sequence ID" value="PYB83393.1"/>
    <property type="molecule type" value="Genomic_DNA"/>
</dbReference>
<organism evidence="1 2">
    <name type="scientific">Pseudomonas soli</name>
    <dbReference type="NCBI Taxonomy" id="1306993"/>
    <lineage>
        <taxon>Bacteria</taxon>
        <taxon>Pseudomonadati</taxon>
        <taxon>Pseudomonadota</taxon>
        <taxon>Gammaproteobacteria</taxon>
        <taxon>Pseudomonadales</taxon>
        <taxon>Pseudomonadaceae</taxon>
        <taxon>Pseudomonas</taxon>
    </lineage>
</organism>
<proteinExistence type="predicted"/>
<dbReference type="AlphaFoldDB" id="A0A2V4I9S9"/>
<name>A0A2V4I9S9_9PSED</name>
<comment type="caution">
    <text evidence="1">The sequence shown here is derived from an EMBL/GenBank/DDBJ whole genome shotgun (WGS) entry which is preliminary data.</text>
</comment>
<dbReference type="Proteomes" id="UP000247620">
    <property type="component" value="Unassembled WGS sequence"/>
</dbReference>
<dbReference type="RefSeq" id="WP_110699377.1">
    <property type="nucleotide sequence ID" value="NZ_CP151184.1"/>
</dbReference>